<accession>A0ABD0LWT0</accession>
<evidence type="ECO:0000256" key="8">
    <source>
        <dbReference type="ARBA" id="ARBA00023136"/>
    </source>
</evidence>
<evidence type="ECO:0000256" key="4">
    <source>
        <dbReference type="ARBA" id="ARBA00022679"/>
    </source>
</evidence>
<dbReference type="EMBL" id="JACVVK020000017">
    <property type="protein sequence ID" value="KAK7504094.1"/>
    <property type="molecule type" value="Genomic_DNA"/>
</dbReference>
<evidence type="ECO:0000256" key="12">
    <source>
        <dbReference type="SAM" id="MobiDB-lite"/>
    </source>
</evidence>
<proteinExistence type="inferred from homology"/>
<feature type="compositionally biased region" description="Polar residues" evidence="12">
    <location>
        <begin position="409"/>
        <end position="426"/>
    </location>
</feature>
<gene>
    <name evidence="13" type="ORF">BaRGS_00004826</name>
</gene>
<feature type="non-terminal residue" evidence="13">
    <location>
        <position position="1"/>
    </location>
</feature>
<feature type="compositionally biased region" description="Polar residues" evidence="12">
    <location>
        <begin position="243"/>
        <end position="266"/>
    </location>
</feature>
<feature type="coiled-coil region" evidence="11">
    <location>
        <begin position="351"/>
        <end position="378"/>
    </location>
</feature>
<keyword evidence="7" id="KW-1133">Transmembrane helix</keyword>
<evidence type="ECO:0000313" key="13">
    <source>
        <dbReference type="EMBL" id="KAK7504094.1"/>
    </source>
</evidence>
<comment type="caution">
    <text evidence="13">The sequence shown here is derived from an EMBL/GenBank/DDBJ whole genome shotgun (WGS) entry which is preliminary data.</text>
</comment>
<dbReference type="GO" id="GO:0016757">
    <property type="term" value="F:glycosyltransferase activity"/>
    <property type="evidence" value="ECO:0007669"/>
    <property type="project" value="UniProtKB-KW"/>
</dbReference>
<evidence type="ECO:0000256" key="6">
    <source>
        <dbReference type="ARBA" id="ARBA00022968"/>
    </source>
</evidence>
<name>A0ABD0LWT0_9CAEN</name>
<evidence type="ECO:0000256" key="11">
    <source>
        <dbReference type="SAM" id="Coils"/>
    </source>
</evidence>
<dbReference type="AlphaFoldDB" id="A0ABD0LWT0"/>
<comment type="subcellular location">
    <subcellularLocation>
        <location evidence="1">Membrane</location>
        <topology evidence="1">Single-pass type II membrane protein</topology>
    </subcellularLocation>
</comment>
<evidence type="ECO:0000256" key="3">
    <source>
        <dbReference type="ARBA" id="ARBA00022676"/>
    </source>
</evidence>
<keyword evidence="5" id="KW-0812">Transmembrane</keyword>
<keyword evidence="14" id="KW-1185">Reference proteome</keyword>
<keyword evidence="11" id="KW-0175">Coiled coil</keyword>
<feature type="region of interest" description="Disordered" evidence="12">
    <location>
        <begin position="409"/>
        <end position="433"/>
    </location>
</feature>
<keyword evidence="9" id="KW-0325">Glycoprotein</keyword>
<organism evidence="13 14">
    <name type="scientific">Batillaria attramentaria</name>
    <dbReference type="NCBI Taxonomy" id="370345"/>
    <lineage>
        <taxon>Eukaryota</taxon>
        <taxon>Metazoa</taxon>
        <taxon>Spiralia</taxon>
        <taxon>Lophotrochozoa</taxon>
        <taxon>Mollusca</taxon>
        <taxon>Gastropoda</taxon>
        <taxon>Caenogastropoda</taxon>
        <taxon>Sorbeoconcha</taxon>
        <taxon>Cerithioidea</taxon>
        <taxon>Batillariidae</taxon>
        <taxon>Batillaria</taxon>
    </lineage>
</organism>
<feature type="region of interest" description="Disordered" evidence="12">
    <location>
        <begin position="1"/>
        <end position="45"/>
    </location>
</feature>
<dbReference type="GO" id="GO:0016020">
    <property type="term" value="C:membrane"/>
    <property type="evidence" value="ECO:0007669"/>
    <property type="project" value="UniProtKB-SubCell"/>
</dbReference>
<evidence type="ECO:0000256" key="10">
    <source>
        <dbReference type="ARBA" id="ARBA00038150"/>
    </source>
</evidence>
<feature type="compositionally biased region" description="Polar residues" evidence="12">
    <location>
        <begin position="1"/>
        <end position="12"/>
    </location>
</feature>
<feature type="region of interest" description="Disordered" evidence="12">
    <location>
        <begin position="211"/>
        <end position="271"/>
    </location>
</feature>
<keyword evidence="8" id="KW-0472">Membrane</keyword>
<reference evidence="13 14" key="1">
    <citation type="journal article" date="2023" name="Sci. Data">
        <title>Genome assembly of the Korean intertidal mud-creeper Batillaria attramentaria.</title>
        <authorList>
            <person name="Patra A.K."/>
            <person name="Ho P.T."/>
            <person name="Jun S."/>
            <person name="Lee S.J."/>
            <person name="Kim Y."/>
            <person name="Won Y.J."/>
        </authorList>
    </citation>
    <scope>NUCLEOTIDE SEQUENCE [LARGE SCALE GENOMIC DNA]</scope>
    <source>
        <strain evidence="13">Wonlab-2016</strain>
    </source>
</reference>
<feature type="compositionally biased region" description="Polar residues" evidence="12">
    <location>
        <begin position="211"/>
        <end position="220"/>
    </location>
</feature>
<dbReference type="Pfam" id="PF02485">
    <property type="entry name" value="Branch"/>
    <property type="match status" value="1"/>
</dbReference>
<feature type="compositionally biased region" description="Pro residues" evidence="12">
    <location>
        <begin position="28"/>
        <end position="44"/>
    </location>
</feature>
<evidence type="ECO:0000256" key="7">
    <source>
        <dbReference type="ARBA" id="ARBA00022989"/>
    </source>
</evidence>
<protein>
    <submittedName>
        <fullName evidence="13">Uncharacterized protein</fullName>
    </submittedName>
</protein>
<comment type="similarity">
    <text evidence="10">Belongs to the glycosyltransferase 14 family.</text>
</comment>
<feature type="compositionally biased region" description="Low complexity" evidence="12">
    <location>
        <begin position="221"/>
        <end position="233"/>
    </location>
</feature>
<dbReference type="InterPro" id="IPR003406">
    <property type="entry name" value="Glyco_trans_14"/>
</dbReference>
<feature type="region of interest" description="Disordered" evidence="12">
    <location>
        <begin position="86"/>
        <end position="108"/>
    </location>
</feature>
<dbReference type="PANTHER" id="PTHR19297">
    <property type="entry name" value="GLYCOSYLTRANSFERASE 14 FAMILY MEMBER"/>
    <property type="match status" value="1"/>
</dbReference>
<evidence type="ECO:0000256" key="2">
    <source>
        <dbReference type="ARBA" id="ARBA00004922"/>
    </source>
</evidence>
<evidence type="ECO:0000256" key="1">
    <source>
        <dbReference type="ARBA" id="ARBA00004606"/>
    </source>
</evidence>
<keyword evidence="3" id="KW-0328">Glycosyltransferase</keyword>
<evidence type="ECO:0000256" key="9">
    <source>
        <dbReference type="ARBA" id="ARBA00023180"/>
    </source>
</evidence>
<keyword evidence="6" id="KW-0735">Signal-anchor</keyword>
<dbReference type="Proteomes" id="UP001519460">
    <property type="component" value="Unassembled WGS sequence"/>
</dbReference>
<evidence type="ECO:0000313" key="14">
    <source>
        <dbReference type="Proteomes" id="UP001519460"/>
    </source>
</evidence>
<sequence length="1179" mass="131025">CTSSDRGSNQPDGASRCVGTSCGQHQRNPPPPPLLQSPRHPPAPTNLMIVADLKHKHSDTMACVAQSPGVVTQQPSPSLSVALQPTFRPASTPHMPDPPSTPRLTNPDMPPLADTACGTQTRFFANGPDATFTLKRWRAALHARYYRQLQDAGYHTVFWRDTDHYDEDIVVDDSLLDCSTPAIPDDLGRTFVQVYEEAVCSVDTSLQVQTASSTDDPINGSSVSPDCSQSVSVDAQAGDSERTVNPSPNPSATQDCTPALSSSVSSKMPVPCSDEDTASELVVSGSCSSSPTLCMTLHSQLDKAHDVIDALRREMYTLKRDVAAAVIKVDQLDCGVRDNAVRASNAIGMSEKWLCDQLDELREEVNKLQKSNYHTKDSVKRLSSARDSHSNLIRDLTKRVETTVTLPSGQASLRQSAATNSKSVPSPSAPCDKRITTISDATASRVDGTAIPVRVSVPGHIIPGTDANPETSHPEARILSGLVIVLPLTVDLAALSPAEAPTVPPNNHRAGRCTILLLLGTNSHPWNHLIVQLMVRQPPNHWHPQSCSSRFYNTTSLCSITSSNNNSNITLVISSKLCPPPLSPSTQRIQATPQFSASFCQPSSWSDYNTLSVFRHPHGFPPSFTSTGILIQVLQLHRHISGPRFQTVVCTAGATRSYAEDVDQHVALTVLCTAGATRSYAEDVDQHVALAVVFTAGATRSYAEDVDQHVALVCFRLWCVRRARQPCLALSVLCVVLVPVIVWTQFFVTAHEVYLVPKFTFTERLVTHGGGSASDRPCLTSKLYNLDCRGLVRGNPAYFEQLLNRTNWTLSKACKQYPLEDLLQDCDVLKHRHGYYRWPVTQQEKDFPLAFGLKVHNVPDMVERLLRVMWRPHNFYCVHVDKKAPASVYESIRNLTNCFDNVFMAENRISLVYLSIGSVYSDMECMKLALKSKLPWKYYLNLSGQEFPLKTNLELVQILTLLNGTNDVESYPHPKKLIQWYTLQHEIVNGKLQKTKKEKVPFRYPIEHRKGSAYGSFSRKFLEFVMTDPLALEYLEWLNDTWAPDEQFWATLNHLPGVPGGVYGDITHNDNTVLSRAVVWLWDDYKCRGMNIHAICVFSAFDLPWLVSRPELIANKFDNTRDPIVLDCLEQFLENRTAAAFRKTLSFSSPVGEFGGSLNWTFYKSLPHLKNTWPRRSYM</sequence>
<evidence type="ECO:0000256" key="5">
    <source>
        <dbReference type="ARBA" id="ARBA00022692"/>
    </source>
</evidence>
<dbReference type="PANTHER" id="PTHR19297:SF191">
    <property type="entry name" value="PROTEIN XYLOSYLTRANSFERASE"/>
    <property type="match status" value="1"/>
</dbReference>
<comment type="pathway">
    <text evidence="2">Protein modification; protein glycosylation.</text>
</comment>
<keyword evidence="4" id="KW-0808">Transferase</keyword>